<dbReference type="Proteomes" id="UP000469452">
    <property type="component" value="Unassembled WGS sequence"/>
</dbReference>
<accession>A0A6A4Z2T9</accession>
<gene>
    <name evidence="1" type="ORF">AaE_014101</name>
</gene>
<proteinExistence type="predicted"/>
<dbReference type="AlphaFoldDB" id="A0A6A4Z2T9"/>
<protein>
    <submittedName>
        <fullName evidence="1">Uncharacterized protein</fullName>
    </submittedName>
</protein>
<reference evidence="1 2" key="1">
    <citation type="submission" date="2019-06" db="EMBL/GenBank/DDBJ databases">
        <title>Genomics analysis of Aphanomyces spp. identifies a new class of oomycete effector associated with host adaptation.</title>
        <authorList>
            <person name="Gaulin E."/>
        </authorList>
    </citation>
    <scope>NUCLEOTIDE SEQUENCE [LARGE SCALE GENOMIC DNA]</scope>
    <source>
        <strain evidence="1 2">E</strain>
    </source>
</reference>
<dbReference type="EMBL" id="VJMI01019774">
    <property type="protein sequence ID" value="KAF0706456.1"/>
    <property type="molecule type" value="Genomic_DNA"/>
</dbReference>
<organism evidence="1 2">
    <name type="scientific">Aphanomyces astaci</name>
    <name type="common">Crayfish plague agent</name>
    <dbReference type="NCBI Taxonomy" id="112090"/>
    <lineage>
        <taxon>Eukaryota</taxon>
        <taxon>Sar</taxon>
        <taxon>Stramenopiles</taxon>
        <taxon>Oomycota</taxon>
        <taxon>Saprolegniomycetes</taxon>
        <taxon>Saprolegniales</taxon>
        <taxon>Verrucalvaceae</taxon>
        <taxon>Aphanomyces</taxon>
    </lineage>
</organism>
<sequence>MRNLLHFNINISMKQPKRNADDCPATLEPKRRISVLGRMEESPIVTVVALIDSLDEAEVFLLKFPQFTLAVLRGRIVFTERRVSGSSVLTVDFVAADDDAPIDDLQLRTCKASGDTRRHNILYLKV</sequence>
<comment type="caution">
    <text evidence="1">The sequence shown here is derived from an EMBL/GenBank/DDBJ whole genome shotgun (WGS) entry which is preliminary data.</text>
</comment>
<evidence type="ECO:0000313" key="2">
    <source>
        <dbReference type="Proteomes" id="UP000469452"/>
    </source>
</evidence>
<evidence type="ECO:0000313" key="1">
    <source>
        <dbReference type="EMBL" id="KAF0706456.1"/>
    </source>
</evidence>
<name>A0A6A4Z2T9_APHAT</name>
<dbReference type="VEuPathDB" id="FungiDB:H257_07737"/>